<gene>
    <name evidence="2" type="ORF">C1I64_06140</name>
</gene>
<dbReference type="EMBL" id="CP028137">
    <property type="protein sequence ID" value="AZZ51667.1"/>
    <property type="molecule type" value="Genomic_DNA"/>
</dbReference>
<organism evidence="2 3">
    <name type="scientific">Rathayibacter festucae DSM 15932</name>
    <dbReference type="NCBI Taxonomy" id="1328866"/>
    <lineage>
        <taxon>Bacteria</taxon>
        <taxon>Bacillati</taxon>
        <taxon>Actinomycetota</taxon>
        <taxon>Actinomycetes</taxon>
        <taxon>Micrococcales</taxon>
        <taxon>Microbacteriaceae</taxon>
        <taxon>Rathayibacter</taxon>
    </lineage>
</organism>
<dbReference type="Proteomes" id="UP000285317">
    <property type="component" value="Chromosome"/>
</dbReference>
<proteinExistence type="predicted"/>
<evidence type="ECO:0000313" key="3">
    <source>
        <dbReference type="Proteomes" id="UP000285317"/>
    </source>
</evidence>
<feature type="compositionally biased region" description="Basic and acidic residues" evidence="1">
    <location>
        <begin position="39"/>
        <end position="51"/>
    </location>
</feature>
<protein>
    <submittedName>
        <fullName evidence="2">Uncharacterized protein</fullName>
    </submittedName>
</protein>
<dbReference type="RefSeq" id="WP_127886566.1">
    <property type="nucleotide sequence ID" value="NZ_CP028137.1"/>
</dbReference>
<dbReference type="KEGG" id="rfs:C1I64_06140"/>
<accession>A0A3T0SYY4</accession>
<reference evidence="2 3" key="1">
    <citation type="submission" date="2018-03" db="EMBL/GenBank/DDBJ databases">
        <title>Bacteriophage NCPPB3778 and a type I-E CRISPR drive the evolution of the US Biological Select Agent, Rathayibacter toxicus.</title>
        <authorList>
            <person name="Davis E.W.II."/>
            <person name="Tabima J.F."/>
            <person name="Weisberg A.J."/>
            <person name="Dantas Lopes L."/>
            <person name="Wiseman M.S."/>
            <person name="Wiseman M.S."/>
            <person name="Pupko T."/>
            <person name="Belcher M.S."/>
            <person name="Sechler A.J."/>
            <person name="Tancos M.A."/>
            <person name="Schroeder B.K."/>
            <person name="Murray T.D."/>
            <person name="Luster D.G."/>
            <person name="Schneider W.L."/>
            <person name="Rogers E."/>
            <person name="Andreote F.D."/>
            <person name="Grunwald N.J."/>
            <person name="Putnam M.L."/>
            <person name="Chang J.H."/>
        </authorList>
    </citation>
    <scope>NUCLEOTIDE SEQUENCE [LARGE SCALE GENOMIC DNA]</scope>
    <source>
        <strain evidence="2 3">DSM 15932</strain>
    </source>
</reference>
<evidence type="ECO:0000256" key="1">
    <source>
        <dbReference type="SAM" id="MobiDB-lite"/>
    </source>
</evidence>
<feature type="region of interest" description="Disordered" evidence="1">
    <location>
        <begin position="25"/>
        <end position="63"/>
    </location>
</feature>
<name>A0A3T0SYY4_9MICO</name>
<dbReference type="AlphaFoldDB" id="A0A3T0SYY4"/>
<evidence type="ECO:0000313" key="2">
    <source>
        <dbReference type="EMBL" id="AZZ51667.1"/>
    </source>
</evidence>
<sequence length="63" mass="6880">MNAVKAVVHRLRSLAAALRSAVSRTPAELPVDPFGEPPRAPHDPHAYRSEAWKAPSPSTLNFH</sequence>